<name>A0A937XEV7_UNCW3</name>
<dbReference type="InterPro" id="IPR051451">
    <property type="entry name" value="PhoH2-like"/>
</dbReference>
<dbReference type="PANTHER" id="PTHR30473">
    <property type="entry name" value="PROTEIN PHOH"/>
    <property type="match status" value="1"/>
</dbReference>
<dbReference type="AlphaFoldDB" id="A0A937XEV7"/>
<evidence type="ECO:0000313" key="8">
    <source>
        <dbReference type="EMBL" id="MBM3331892.1"/>
    </source>
</evidence>
<evidence type="ECO:0000256" key="4">
    <source>
        <dbReference type="ARBA" id="ARBA00022741"/>
    </source>
</evidence>
<evidence type="ECO:0000256" key="5">
    <source>
        <dbReference type="ARBA" id="ARBA00022840"/>
    </source>
</evidence>
<keyword evidence="3" id="KW-0963">Cytoplasm</keyword>
<comment type="similarity">
    <text evidence="2">Belongs to the PhoH family.</text>
</comment>
<gene>
    <name evidence="8" type="ORF">FJY68_08610</name>
</gene>
<evidence type="ECO:0000256" key="6">
    <source>
        <dbReference type="ARBA" id="ARBA00039970"/>
    </source>
</evidence>
<sequence>MKPDASCSHSVSVEDVDPLALLGPADVNLTTLAKHYKTAIVVRDGRIMLNGPRAEESELMGLLDRLLARVRRGEPLSPELINAEVDRLRRSREPGAGQGEPEVLAIKTPRKAIFAKTRNQRVYLQAMQRSDIILAVGPAGTGKTYLAVAAALESLVSGHSSRIVLTRPAVEAGESLGYLPGTFKEKVDPYLRPLYDALFDMMPMERVQRFIEQEVIEVAPLAFMRGRTLSDAYIILDEAQNTTSTQMRMFLTRLGWNSRAIVTGDITQIDLAAAQTSGLIEAVERLNGVAGISIVHLTDADVVRPPLVSRIIRAYENRLPNGQPGVGG</sequence>
<dbReference type="Pfam" id="PF02562">
    <property type="entry name" value="PhoH"/>
    <property type="match status" value="1"/>
</dbReference>
<evidence type="ECO:0000256" key="3">
    <source>
        <dbReference type="ARBA" id="ARBA00022490"/>
    </source>
</evidence>
<comment type="subcellular location">
    <subcellularLocation>
        <location evidence="1">Cytoplasm</location>
    </subcellularLocation>
</comment>
<dbReference type="EMBL" id="VGIR01000049">
    <property type="protein sequence ID" value="MBM3331892.1"/>
    <property type="molecule type" value="Genomic_DNA"/>
</dbReference>
<reference evidence="8" key="1">
    <citation type="submission" date="2019-03" db="EMBL/GenBank/DDBJ databases">
        <title>Lake Tanganyika Metagenome-Assembled Genomes (MAGs).</title>
        <authorList>
            <person name="Tran P."/>
        </authorList>
    </citation>
    <scope>NUCLEOTIDE SEQUENCE</scope>
    <source>
        <strain evidence="8">K_DeepCast_150m_m2_040</strain>
    </source>
</reference>
<accession>A0A937XEV7</accession>
<organism evidence="8 9">
    <name type="scientific">candidate division WOR-3 bacterium</name>
    <dbReference type="NCBI Taxonomy" id="2052148"/>
    <lineage>
        <taxon>Bacteria</taxon>
        <taxon>Bacteria division WOR-3</taxon>
    </lineage>
</organism>
<keyword evidence="4" id="KW-0547">Nucleotide-binding</keyword>
<dbReference type="SUPFAM" id="SSF52540">
    <property type="entry name" value="P-loop containing nucleoside triphosphate hydrolases"/>
    <property type="match status" value="1"/>
</dbReference>
<protein>
    <recommendedName>
        <fullName evidence="6">PhoH-like protein</fullName>
    </recommendedName>
</protein>
<keyword evidence="5" id="KW-0067">ATP-binding</keyword>
<evidence type="ECO:0000259" key="7">
    <source>
        <dbReference type="Pfam" id="PF02562"/>
    </source>
</evidence>
<evidence type="ECO:0000313" key="9">
    <source>
        <dbReference type="Proteomes" id="UP000779900"/>
    </source>
</evidence>
<comment type="caution">
    <text evidence="8">The sequence shown here is derived from an EMBL/GenBank/DDBJ whole genome shotgun (WGS) entry which is preliminary data.</text>
</comment>
<dbReference type="PANTHER" id="PTHR30473:SF1">
    <property type="entry name" value="PHOH-LIKE PROTEIN"/>
    <property type="match status" value="1"/>
</dbReference>
<dbReference type="Gene3D" id="3.40.50.300">
    <property type="entry name" value="P-loop containing nucleotide triphosphate hydrolases"/>
    <property type="match status" value="1"/>
</dbReference>
<dbReference type="GO" id="GO:0005829">
    <property type="term" value="C:cytosol"/>
    <property type="evidence" value="ECO:0007669"/>
    <property type="project" value="TreeGrafter"/>
</dbReference>
<dbReference type="GO" id="GO:0005524">
    <property type="term" value="F:ATP binding"/>
    <property type="evidence" value="ECO:0007669"/>
    <property type="project" value="UniProtKB-KW"/>
</dbReference>
<dbReference type="Proteomes" id="UP000779900">
    <property type="component" value="Unassembled WGS sequence"/>
</dbReference>
<feature type="domain" description="PhoH-like protein" evidence="7">
    <location>
        <begin position="113"/>
        <end position="316"/>
    </location>
</feature>
<evidence type="ECO:0000256" key="2">
    <source>
        <dbReference type="ARBA" id="ARBA00010393"/>
    </source>
</evidence>
<dbReference type="InterPro" id="IPR027417">
    <property type="entry name" value="P-loop_NTPase"/>
</dbReference>
<proteinExistence type="inferred from homology"/>
<dbReference type="FunFam" id="3.40.50.300:FF:000013">
    <property type="entry name" value="PhoH family ATPase"/>
    <property type="match status" value="1"/>
</dbReference>
<dbReference type="InterPro" id="IPR003714">
    <property type="entry name" value="PhoH"/>
</dbReference>
<evidence type="ECO:0000256" key="1">
    <source>
        <dbReference type="ARBA" id="ARBA00004496"/>
    </source>
</evidence>